<reference evidence="3 4" key="1">
    <citation type="submission" date="2015-01" db="EMBL/GenBank/DDBJ databases">
        <title>Genome Assembly of Bacillus badius MTCC 1458.</title>
        <authorList>
            <person name="Verma A."/>
            <person name="Khatri I."/>
            <person name="Mual P."/>
            <person name="Subramanian S."/>
            <person name="Krishnamurthi S."/>
        </authorList>
    </citation>
    <scope>NUCLEOTIDE SEQUENCE [LARGE SCALE GENOMIC DNA]</scope>
    <source>
        <strain evidence="3 4">MTCC 1458</strain>
    </source>
</reference>
<dbReference type="Proteomes" id="UP000031982">
    <property type="component" value="Unassembled WGS sequence"/>
</dbReference>
<evidence type="ECO:0000313" key="4">
    <source>
        <dbReference type="Proteomes" id="UP000031982"/>
    </source>
</evidence>
<organism evidence="3 4">
    <name type="scientific">Bacillus badius</name>
    <dbReference type="NCBI Taxonomy" id="1455"/>
    <lineage>
        <taxon>Bacteria</taxon>
        <taxon>Bacillati</taxon>
        <taxon>Bacillota</taxon>
        <taxon>Bacilli</taxon>
        <taxon>Bacillales</taxon>
        <taxon>Bacillaceae</taxon>
        <taxon>Pseudobacillus</taxon>
    </lineage>
</organism>
<dbReference type="Pfam" id="PF06527">
    <property type="entry name" value="TniQ"/>
    <property type="match status" value="1"/>
</dbReference>
<dbReference type="EMBL" id="JXLP01000027">
    <property type="protein sequence ID" value="KIL74125.1"/>
    <property type="molecule type" value="Genomic_DNA"/>
</dbReference>
<accession>A0ABR5APL0</accession>
<dbReference type="RefSeq" id="WP_041114551.1">
    <property type="nucleotide sequence ID" value="NZ_JARTHD010000029.1"/>
</dbReference>
<gene>
    <name evidence="3" type="ORF">SD77_2981</name>
</gene>
<dbReference type="InterPro" id="IPR032750">
    <property type="entry name" value="TnsD_C"/>
</dbReference>
<dbReference type="Pfam" id="PF15978">
    <property type="entry name" value="TnsD"/>
    <property type="match status" value="1"/>
</dbReference>
<proteinExistence type="predicted"/>
<protein>
    <submittedName>
        <fullName evidence="3">Tn7-like transposition protein D</fullName>
    </submittedName>
</protein>
<name>A0ABR5APL0_BACBA</name>
<dbReference type="InterPro" id="IPR009492">
    <property type="entry name" value="TniQ"/>
</dbReference>
<comment type="caution">
    <text evidence="3">The sequence shown here is derived from an EMBL/GenBank/DDBJ whole genome shotgun (WGS) entry which is preliminary data.</text>
</comment>
<keyword evidence="4" id="KW-1185">Reference proteome</keyword>
<feature type="domain" description="Transposon Tn7 transposition protein TnsD C-terminal" evidence="2">
    <location>
        <begin position="196"/>
        <end position="547"/>
    </location>
</feature>
<evidence type="ECO:0000259" key="1">
    <source>
        <dbReference type="Pfam" id="PF06527"/>
    </source>
</evidence>
<evidence type="ECO:0000313" key="3">
    <source>
        <dbReference type="EMBL" id="KIL74125.1"/>
    </source>
</evidence>
<sequence length="613" mass="71222">MLPFFTDPYPDELLYSAIARYHFYSGNIDCKDTLEEVFQSRSVVPSVGIGSHFSVLAEQLGTHYPIETLLSRHTVYLYYASFLSKQRQQNILKDVLGDGQGLYTRLGFVAGSICKKDGIYYCAECAKADASKYGEPYIHREHQLQGIDYCPHHASSLQKYEMAVTSRIEYVRFELKNMNLSAIYEADPYQELLVQLAQQAYKLLQIPLHTLSREDLVLKYRRVLRNRNLITVSNCVRQKELLDLFKHTFPPGFLKKYQSEPEVEDEYNWLKIATRNLKRHVHPFRHLLMMHFLEIDAGELLNQPADTGPFEEGPWPCLNRAAAHYKELVIKEVEITRDFKTTNPIGTFSCSCGFVYSRKGPDASMTDQFRIGRIKAFGDVWQSKLEQLSTTRSSVRAIARELGVDSKTVNKYLKGVSQVKTPMKSANQSLLASYKKELQEGIKQFPALSRTELRAHFKKQYIFIYRHDHEWLMENLPVKQKSKPVLRTANWAERDQEYAGKIKVLQKELSIADKPVRMTKSLLGKKLGILKKLEYHLDKLPDTAQLLDEIIETVQQFQIRRCYRLIDQMMEQDQPIRTWEVQRIAAIRSSHFKEIQPQLEAYVQNKLEVKNDE</sequence>
<evidence type="ECO:0000259" key="2">
    <source>
        <dbReference type="Pfam" id="PF15978"/>
    </source>
</evidence>
<feature type="domain" description="TniQ" evidence="1">
    <location>
        <begin position="3"/>
        <end position="155"/>
    </location>
</feature>